<feature type="domain" description="Pyrrolo-quinoline quinone repeat" evidence="1">
    <location>
        <begin position="64"/>
        <end position="199"/>
    </location>
</feature>
<protein>
    <recommendedName>
        <fullName evidence="1">Pyrrolo-quinoline quinone repeat domain-containing protein</fullName>
    </recommendedName>
</protein>
<organism evidence="2 3">
    <name type="scientific">Ferroglobus placidus (strain DSM 10642 / AEDII12DO)</name>
    <dbReference type="NCBI Taxonomy" id="589924"/>
    <lineage>
        <taxon>Archaea</taxon>
        <taxon>Methanobacteriati</taxon>
        <taxon>Methanobacteriota</taxon>
        <taxon>Archaeoglobi</taxon>
        <taxon>Archaeoglobales</taxon>
        <taxon>Archaeoglobaceae</taxon>
        <taxon>Ferroglobus</taxon>
    </lineage>
</organism>
<dbReference type="SMART" id="SM00320">
    <property type="entry name" value="WD40"/>
    <property type="match status" value="3"/>
</dbReference>
<evidence type="ECO:0000313" key="2">
    <source>
        <dbReference type="EMBL" id="ADC64231.1"/>
    </source>
</evidence>
<dbReference type="InterPro" id="IPR001680">
    <property type="entry name" value="WD40_rpt"/>
</dbReference>
<dbReference type="InterPro" id="IPR015943">
    <property type="entry name" value="WD40/YVTN_repeat-like_dom_sf"/>
</dbReference>
<gene>
    <name evidence="2" type="ordered locus">Ferp_0039</name>
</gene>
<dbReference type="KEGG" id="fpl:Ferp_0039"/>
<dbReference type="GeneID" id="8777531"/>
<dbReference type="Pfam" id="PF13360">
    <property type="entry name" value="PQQ_2"/>
    <property type="match status" value="1"/>
</dbReference>
<reference evidence="2 3" key="2">
    <citation type="journal article" date="2011" name="Stand. Genomic Sci.">
        <title>Complete genome sequence of Ferroglobus placidus AEDII12DO.</title>
        <authorList>
            <person name="Anderson I."/>
            <person name="Risso C."/>
            <person name="Holmes D."/>
            <person name="Lucas S."/>
            <person name="Copeland A."/>
            <person name="Lapidus A."/>
            <person name="Cheng J.F."/>
            <person name="Bruce D."/>
            <person name="Goodwin L."/>
            <person name="Pitluck S."/>
            <person name="Saunders E."/>
            <person name="Brettin T."/>
            <person name="Detter J.C."/>
            <person name="Han C."/>
            <person name="Tapia R."/>
            <person name="Larimer F."/>
            <person name="Land M."/>
            <person name="Hauser L."/>
            <person name="Woyke T."/>
            <person name="Lovley D."/>
            <person name="Kyrpides N."/>
            <person name="Ivanova N."/>
        </authorList>
    </citation>
    <scope>NUCLEOTIDE SEQUENCE [LARGE SCALE GENOMIC DNA]</scope>
    <source>
        <strain evidence="3">DSM 10642 / AEDII12DO</strain>
    </source>
</reference>
<reference evidence="3" key="1">
    <citation type="submission" date="2010-02" db="EMBL/GenBank/DDBJ databases">
        <title>Complete sequence of Ferroglobus placidus DSM 10642.</title>
        <authorList>
            <consortium name="US DOE Joint Genome Institute"/>
            <person name="Lucas S."/>
            <person name="Copeland A."/>
            <person name="Lapidus A."/>
            <person name="Cheng J.-F."/>
            <person name="Bruce D."/>
            <person name="Goodwin L."/>
            <person name="Pitluck S."/>
            <person name="Saunders E."/>
            <person name="Brettin T."/>
            <person name="Detter J.C."/>
            <person name="Han C."/>
            <person name="Tapia R."/>
            <person name="Larimer F."/>
            <person name="Land M."/>
            <person name="Hauser L."/>
            <person name="Kyrpides N."/>
            <person name="Ivanova N."/>
            <person name="Holmes D."/>
            <person name="Lovley D."/>
            <person name="Kyrpides N."/>
            <person name="Anderson I.J."/>
            <person name="Woyke T."/>
        </authorList>
    </citation>
    <scope>NUCLEOTIDE SEQUENCE [LARGE SCALE GENOMIC DNA]</scope>
    <source>
        <strain evidence="3">DSM 10642 / AEDII12DO</strain>
    </source>
</reference>
<dbReference type="Gene3D" id="2.130.10.10">
    <property type="entry name" value="YVTN repeat-like/Quinoprotein amine dehydrogenase"/>
    <property type="match status" value="1"/>
</dbReference>
<dbReference type="EMBL" id="CP001899">
    <property type="protein sequence ID" value="ADC64231.1"/>
    <property type="molecule type" value="Genomic_DNA"/>
</dbReference>
<name>D3S0Z5_FERPA</name>
<dbReference type="PANTHER" id="PTHR34512">
    <property type="entry name" value="CELL SURFACE PROTEIN"/>
    <property type="match status" value="1"/>
</dbReference>
<dbReference type="SUPFAM" id="SSF50998">
    <property type="entry name" value="Quinoprotein alcohol dehydrogenase-like"/>
    <property type="match status" value="1"/>
</dbReference>
<dbReference type="AlphaFoldDB" id="D3S0Z5"/>
<dbReference type="eggNOG" id="arCOG02491">
    <property type="taxonomic scope" value="Archaea"/>
</dbReference>
<dbReference type="PANTHER" id="PTHR34512:SF30">
    <property type="entry name" value="OUTER MEMBRANE PROTEIN ASSEMBLY FACTOR BAMB"/>
    <property type="match status" value="1"/>
</dbReference>
<sequence>MIELWRDDLIYWVKDVVISEKGVVALSHGAVYYYNHEGELCWEEDIDATSISPHGDGMIAGCEDGEVYCFDNGGKELWRCDVGEKIKKVCSASSITCAATSKGKIIIIKKGKILWEYKAGRKIDDVAIFPELYAAVIAKDLITGRVLLFDVSGRILWNSKINTHIGEASLDISSRLIVVGTLQGVYLFEKNGDRVWRNALSGIRSVAITSDGKYIAAGAVDGKAYLLSYRGKIVWKKVLSSAVRKVLVTDEGNYVCNDGKGLRIFNPQGALIWKFEGDVSAFDITPDLSKIVIGKEDGQLILFGWDGK</sequence>
<evidence type="ECO:0000259" key="1">
    <source>
        <dbReference type="Pfam" id="PF13360"/>
    </source>
</evidence>
<keyword evidence="3" id="KW-1185">Reference proteome</keyword>
<dbReference type="Pfam" id="PF00400">
    <property type="entry name" value="WD40"/>
    <property type="match status" value="1"/>
</dbReference>
<dbReference type="OrthoDB" id="145878at2157"/>
<evidence type="ECO:0000313" key="3">
    <source>
        <dbReference type="Proteomes" id="UP000002613"/>
    </source>
</evidence>
<proteinExistence type="predicted"/>
<dbReference type="InterPro" id="IPR011047">
    <property type="entry name" value="Quinoprotein_ADH-like_sf"/>
</dbReference>
<dbReference type="HOGENOM" id="CLU_901959_0_0_2"/>
<dbReference type="RefSeq" id="WP_012964580.1">
    <property type="nucleotide sequence ID" value="NC_013849.1"/>
</dbReference>
<dbReference type="InterPro" id="IPR002372">
    <property type="entry name" value="PQQ_rpt_dom"/>
</dbReference>
<dbReference type="PaxDb" id="589924-Ferp_0039"/>
<dbReference type="Proteomes" id="UP000002613">
    <property type="component" value="Chromosome"/>
</dbReference>
<accession>D3S0Z5</accession>
<dbReference type="STRING" id="589924.Ferp_0039"/>